<evidence type="ECO:0000256" key="2">
    <source>
        <dbReference type="ARBA" id="ARBA00022490"/>
    </source>
</evidence>
<dbReference type="PIRSF" id="PIRSF005499">
    <property type="entry name" value="PNPase"/>
    <property type="match status" value="1"/>
</dbReference>
<dbReference type="FunFam" id="3.30.1370.10:FF:000001">
    <property type="entry name" value="Polyribonucleotide nucleotidyltransferase"/>
    <property type="match status" value="1"/>
</dbReference>
<evidence type="ECO:0000256" key="4">
    <source>
        <dbReference type="ARBA" id="ARBA00022695"/>
    </source>
</evidence>
<dbReference type="InterPro" id="IPR020568">
    <property type="entry name" value="Ribosomal_Su5_D2-typ_SF"/>
</dbReference>
<dbReference type="InterPro" id="IPR015848">
    <property type="entry name" value="PNPase_PH_RNA-bd_bac/org-type"/>
</dbReference>
<dbReference type="PANTHER" id="PTHR11252">
    <property type="entry name" value="POLYRIBONUCLEOTIDE NUCLEOTIDYLTRANSFERASE"/>
    <property type="match status" value="1"/>
</dbReference>
<dbReference type="FunFam" id="3.30.230.70:FF:000001">
    <property type="entry name" value="Polyribonucleotide nucleotidyltransferase"/>
    <property type="match status" value="1"/>
</dbReference>
<dbReference type="Gene3D" id="2.40.50.140">
    <property type="entry name" value="Nucleic acid-binding proteins"/>
    <property type="match status" value="1"/>
</dbReference>
<organism evidence="11 12">
    <name type="scientific">Xylanibacter ruminicola</name>
    <name type="common">Prevotella ruminicola</name>
    <dbReference type="NCBI Taxonomy" id="839"/>
    <lineage>
        <taxon>Bacteria</taxon>
        <taxon>Pseudomonadati</taxon>
        <taxon>Bacteroidota</taxon>
        <taxon>Bacteroidia</taxon>
        <taxon>Bacteroidales</taxon>
        <taxon>Prevotellaceae</taxon>
        <taxon>Xylanibacter</taxon>
    </lineage>
</organism>
<dbReference type="InterPro" id="IPR001247">
    <property type="entry name" value="ExoRNase_PH_dom1"/>
</dbReference>
<feature type="compositionally biased region" description="Basic and acidic residues" evidence="9">
    <location>
        <begin position="774"/>
        <end position="784"/>
    </location>
</feature>
<dbReference type="Pfam" id="PF00013">
    <property type="entry name" value="KH_1"/>
    <property type="match status" value="1"/>
</dbReference>
<dbReference type="GO" id="GO:0005829">
    <property type="term" value="C:cytosol"/>
    <property type="evidence" value="ECO:0007669"/>
    <property type="project" value="TreeGrafter"/>
</dbReference>
<dbReference type="SUPFAM" id="SSF54211">
    <property type="entry name" value="Ribosomal protein S5 domain 2-like"/>
    <property type="match status" value="2"/>
</dbReference>
<evidence type="ECO:0000256" key="8">
    <source>
        <dbReference type="HAMAP-Rule" id="MF_01595"/>
    </source>
</evidence>
<evidence type="ECO:0000256" key="3">
    <source>
        <dbReference type="ARBA" id="ARBA00022679"/>
    </source>
</evidence>
<dbReference type="NCBIfam" id="TIGR03591">
    <property type="entry name" value="polynuc_phos"/>
    <property type="match status" value="1"/>
</dbReference>
<sequence length="792" mass="88233">MNVITKTLQLADGRTITIETGKVAKQTDGSVVLRMNNTVLLATVCAAKDAVPGTDFMPLQVDYREQYSAAGRFPGGFTKREGKASDNEILTSRLVDRVLRPLFPSNYHAEVFVNVMLLSADGIDQPDALAGFAASAALACSDIPFECPISEVRVARVNGEYVIDPTFEQMKNADMDIMVGASAENIMMVEGEMKEVSEQDMIGALKAAMAAIKPMCELQAELSKELGKDVKREYDHEVNDEELRERMSKELYQPAYDVTKQALPKQDRADAFEKILTDFKEKYAAEHADLTEDELEEKYAMMERYYHDVERDAMRRCILDEGIRLDGRKTDEIRPIWCEVSPLPMPHGSSIFTRGETQSLSTCTLGTKLDEKMVDDVLEHGYQRFLLHYNFPPFCTGEAKAQRGVGRREIGHGHLAWRGLKGQIPEDFPYTVRLVSQILESNGSSSMATVCAGTLALMDAGVPMKKPVSGIAMGLIKNPGEDKYAVLSDILGDEDHLGDMDFKTTGTKDGLTATQMDIKCDGLSFDILEKALMQAKAGREHILKCLTDTIAEPRAEMKPQVPRIVQMEIPKEFIGAVIGPGGKIIQQMQEDTGATITIDEVDGVGKVQVSAPNKESIDAAIGKIKAIVAIPEVGEVYDGVVRSIMPYGCFVEIMPGKDGLLHISEIDWKRLETVEEAGIKEGDHIQVKLLEIDPKTGKYKLSHRVLIEKPADYVERPARGERRERPERNGERRDRRPDRGDRRNGERHGERQRVGDSSESGMRRPRPEQQQTEAPKEEKPKDFSDSLDNMDF</sequence>
<dbReference type="Pfam" id="PF03726">
    <property type="entry name" value="PNPase"/>
    <property type="match status" value="1"/>
</dbReference>
<dbReference type="InterPro" id="IPR012340">
    <property type="entry name" value="NA-bd_OB-fold"/>
</dbReference>
<dbReference type="HAMAP" id="MF_01595">
    <property type="entry name" value="PNPase"/>
    <property type="match status" value="1"/>
</dbReference>
<feature type="domain" description="S1 motif" evidence="10">
    <location>
        <begin position="634"/>
        <end position="704"/>
    </location>
</feature>
<dbReference type="GO" id="GO:0000287">
    <property type="term" value="F:magnesium ion binding"/>
    <property type="evidence" value="ECO:0007669"/>
    <property type="project" value="UniProtKB-UniRule"/>
</dbReference>
<feature type="binding site" evidence="8">
    <location>
        <position position="495"/>
    </location>
    <ligand>
        <name>Mg(2+)</name>
        <dbReference type="ChEBI" id="CHEBI:18420"/>
    </ligand>
</feature>
<dbReference type="SUPFAM" id="SSF50249">
    <property type="entry name" value="Nucleic acid-binding proteins"/>
    <property type="match status" value="1"/>
</dbReference>
<dbReference type="InterPro" id="IPR036612">
    <property type="entry name" value="KH_dom_type_1_sf"/>
</dbReference>
<evidence type="ECO:0000256" key="7">
    <source>
        <dbReference type="ARBA" id="ARBA00022884"/>
    </source>
</evidence>
<comment type="subcellular location">
    <subcellularLocation>
        <location evidence="8">Cytoplasm</location>
    </subcellularLocation>
</comment>
<keyword evidence="6 8" id="KW-0460">Magnesium</keyword>
<dbReference type="GO" id="GO:0004654">
    <property type="term" value="F:polyribonucleotide nucleotidyltransferase activity"/>
    <property type="evidence" value="ECO:0007669"/>
    <property type="project" value="UniProtKB-UniRule"/>
</dbReference>
<dbReference type="InterPro" id="IPR027408">
    <property type="entry name" value="PNPase/RNase_PH_dom_sf"/>
</dbReference>
<dbReference type="GO" id="GO:0003723">
    <property type="term" value="F:RNA binding"/>
    <property type="evidence" value="ECO:0007669"/>
    <property type="project" value="UniProtKB-UniRule"/>
</dbReference>
<dbReference type="CDD" id="cd02393">
    <property type="entry name" value="KH-I_PNPase"/>
    <property type="match status" value="1"/>
</dbReference>
<dbReference type="EMBL" id="BPTT01000001">
    <property type="protein sequence ID" value="GJG32101.1"/>
    <property type="molecule type" value="Genomic_DNA"/>
</dbReference>
<dbReference type="InterPro" id="IPR012162">
    <property type="entry name" value="PNPase"/>
</dbReference>
<dbReference type="InterPro" id="IPR004088">
    <property type="entry name" value="KH_dom_type_1"/>
</dbReference>
<proteinExistence type="inferred from homology"/>
<dbReference type="CDD" id="cd11364">
    <property type="entry name" value="RNase_PH_PNPase_2"/>
    <property type="match status" value="1"/>
</dbReference>
<dbReference type="InterPro" id="IPR004087">
    <property type="entry name" value="KH_dom"/>
</dbReference>
<accession>A0AA37I562</accession>
<comment type="function">
    <text evidence="8">Involved in mRNA degradation. Catalyzes the phosphorolysis of single-stranded polyribonucleotides processively in the 3'- to 5'-direction.</text>
</comment>
<comment type="catalytic activity">
    <reaction evidence="8">
        <text>RNA(n+1) + phosphate = RNA(n) + a ribonucleoside 5'-diphosphate</text>
        <dbReference type="Rhea" id="RHEA:22096"/>
        <dbReference type="Rhea" id="RHEA-COMP:14527"/>
        <dbReference type="Rhea" id="RHEA-COMP:17342"/>
        <dbReference type="ChEBI" id="CHEBI:43474"/>
        <dbReference type="ChEBI" id="CHEBI:57930"/>
        <dbReference type="ChEBI" id="CHEBI:140395"/>
        <dbReference type="EC" id="2.7.7.8"/>
    </reaction>
</comment>
<dbReference type="Gene3D" id="3.30.1370.10">
    <property type="entry name" value="K Homology domain, type 1"/>
    <property type="match status" value="1"/>
</dbReference>
<dbReference type="EC" id="2.7.7.8" evidence="8"/>
<dbReference type="SUPFAM" id="SSF55666">
    <property type="entry name" value="Ribonuclease PH domain 2-like"/>
    <property type="match status" value="2"/>
</dbReference>
<comment type="similarity">
    <text evidence="1 8">Belongs to the polyribonucleotide nucleotidyltransferase family.</text>
</comment>
<dbReference type="SUPFAM" id="SSF54791">
    <property type="entry name" value="Eukaryotic type KH-domain (KH-domain type I)"/>
    <property type="match status" value="1"/>
</dbReference>
<dbReference type="PROSITE" id="PS50126">
    <property type="entry name" value="S1"/>
    <property type="match status" value="1"/>
</dbReference>
<dbReference type="Proteomes" id="UP000887097">
    <property type="component" value="Unassembled WGS sequence"/>
</dbReference>
<dbReference type="RefSeq" id="WP_013064198.1">
    <property type="nucleotide sequence ID" value="NZ_BPTT01000001.1"/>
</dbReference>
<dbReference type="SMART" id="SM00322">
    <property type="entry name" value="KH"/>
    <property type="match status" value="1"/>
</dbReference>
<dbReference type="Pfam" id="PF03725">
    <property type="entry name" value="RNase_PH_C"/>
    <property type="match status" value="1"/>
</dbReference>
<evidence type="ECO:0000313" key="12">
    <source>
        <dbReference type="Proteomes" id="UP000887097"/>
    </source>
</evidence>
<dbReference type="GO" id="GO:0006396">
    <property type="term" value="P:RNA processing"/>
    <property type="evidence" value="ECO:0007669"/>
    <property type="project" value="InterPro"/>
</dbReference>
<evidence type="ECO:0000313" key="11">
    <source>
        <dbReference type="EMBL" id="GJG32101.1"/>
    </source>
</evidence>
<keyword evidence="7 8" id="KW-0694">RNA-binding</keyword>
<comment type="caution">
    <text evidence="11">The sequence shown here is derived from an EMBL/GenBank/DDBJ whole genome shotgun (WGS) entry which is preliminary data.</text>
</comment>
<dbReference type="FunFam" id="2.40.50.140:FF:000178">
    <property type="entry name" value="Polyribonucleotide nucleotidyltransferase"/>
    <property type="match status" value="1"/>
</dbReference>
<evidence type="ECO:0000256" key="6">
    <source>
        <dbReference type="ARBA" id="ARBA00022842"/>
    </source>
</evidence>
<keyword evidence="3 8" id="KW-0808">Transferase</keyword>
<gene>
    <name evidence="8 11" type="primary">pnp</name>
    <name evidence="11" type="ORF">PRMUPPPA20_02100</name>
</gene>
<keyword evidence="2 8" id="KW-0963">Cytoplasm</keyword>
<feature type="binding site" evidence="8">
    <location>
        <position position="501"/>
    </location>
    <ligand>
        <name>Mg(2+)</name>
        <dbReference type="ChEBI" id="CHEBI:18420"/>
    </ligand>
</feature>
<evidence type="ECO:0000259" key="10">
    <source>
        <dbReference type="PROSITE" id="PS50126"/>
    </source>
</evidence>
<dbReference type="InterPro" id="IPR003029">
    <property type="entry name" value="S1_domain"/>
</dbReference>
<dbReference type="PROSITE" id="PS50084">
    <property type="entry name" value="KH_TYPE_1"/>
    <property type="match status" value="1"/>
</dbReference>
<dbReference type="GeneID" id="31502164"/>
<dbReference type="Pfam" id="PF00575">
    <property type="entry name" value="S1"/>
    <property type="match status" value="1"/>
</dbReference>
<dbReference type="Pfam" id="PF01138">
    <property type="entry name" value="RNase_PH"/>
    <property type="match status" value="2"/>
</dbReference>
<dbReference type="GO" id="GO:0006402">
    <property type="term" value="P:mRNA catabolic process"/>
    <property type="evidence" value="ECO:0007669"/>
    <property type="project" value="UniProtKB-UniRule"/>
</dbReference>
<dbReference type="InterPro" id="IPR036345">
    <property type="entry name" value="ExoRNase_PH_dom2_sf"/>
</dbReference>
<evidence type="ECO:0000256" key="9">
    <source>
        <dbReference type="SAM" id="MobiDB-lite"/>
    </source>
</evidence>
<keyword evidence="4 8" id="KW-0548">Nucleotidyltransferase</keyword>
<name>A0AA37I562_XYLRU</name>
<dbReference type="AlphaFoldDB" id="A0AA37I562"/>
<protein>
    <recommendedName>
        <fullName evidence="8">Polyribonucleotide nucleotidyltransferase</fullName>
        <ecNumber evidence="8">2.7.7.8</ecNumber>
    </recommendedName>
    <alternativeName>
        <fullName evidence="8">Polynucleotide phosphorylase</fullName>
        <shortName evidence="8">PNPase</shortName>
    </alternativeName>
</protein>
<evidence type="ECO:0000256" key="1">
    <source>
        <dbReference type="ARBA" id="ARBA00007404"/>
    </source>
</evidence>
<feature type="compositionally biased region" description="Basic and acidic residues" evidence="9">
    <location>
        <begin position="717"/>
        <end position="767"/>
    </location>
</feature>
<dbReference type="GO" id="GO:0000175">
    <property type="term" value="F:3'-5'-RNA exonuclease activity"/>
    <property type="evidence" value="ECO:0007669"/>
    <property type="project" value="TreeGrafter"/>
</dbReference>
<dbReference type="OMA" id="RFMFHYN"/>
<dbReference type="PANTHER" id="PTHR11252:SF0">
    <property type="entry name" value="POLYRIBONUCLEOTIDE NUCLEOTIDYLTRANSFERASE 1, MITOCHONDRIAL"/>
    <property type="match status" value="1"/>
</dbReference>
<keyword evidence="5 8" id="KW-0479">Metal-binding</keyword>
<reference evidence="11" key="1">
    <citation type="submission" date="2021-08" db="EMBL/GenBank/DDBJ databases">
        <title>Prevotella lacticifex sp. nov., isolated from rumen of cow.</title>
        <authorList>
            <person name="Shinkai T."/>
            <person name="Ikeyama N."/>
            <person name="Kumagai M."/>
            <person name="Ohmori H."/>
            <person name="Sakamoto M."/>
            <person name="Ohkuma M."/>
            <person name="Mitsumori M."/>
        </authorList>
    </citation>
    <scope>NUCLEOTIDE SEQUENCE</scope>
    <source>
        <strain evidence="11">JCM 8259</strain>
    </source>
</reference>
<dbReference type="Gene3D" id="3.30.230.70">
    <property type="entry name" value="GHMP Kinase, N-terminal domain"/>
    <property type="match status" value="2"/>
</dbReference>
<dbReference type="SMART" id="SM00316">
    <property type="entry name" value="S1"/>
    <property type="match status" value="1"/>
</dbReference>
<evidence type="ECO:0000256" key="5">
    <source>
        <dbReference type="ARBA" id="ARBA00022723"/>
    </source>
</evidence>
<comment type="cofactor">
    <cofactor evidence="8">
        <name>Mg(2+)</name>
        <dbReference type="ChEBI" id="CHEBI:18420"/>
    </cofactor>
</comment>
<dbReference type="InterPro" id="IPR015847">
    <property type="entry name" value="ExoRNase_PH_dom2"/>
</dbReference>
<feature type="region of interest" description="Disordered" evidence="9">
    <location>
        <begin position="717"/>
        <end position="792"/>
    </location>
</feature>
<dbReference type="NCBIfam" id="NF008805">
    <property type="entry name" value="PRK11824.1"/>
    <property type="match status" value="1"/>
</dbReference>